<evidence type="ECO:0000259" key="1">
    <source>
        <dbReference type="Pfam" id="PF24722"/>
    </source>
</evidence>
<dbReference type="AlphaFoldDB" id="A0A644WQC1"/>
<proteinExistence type="predicted"/>
<organism evidence="2">
    <name type="scientific">bioreactor metagenome</name>
    <dbReference type="NCBI Taxonomy" id="1076179"/>
    <lineage>
        <taxon>unclassified sequences</taxon>
        <taxon>metagenomes</taxon>
        <taxon>ecological metagenomes</taxon>
    </lineage>
</organism>
<dbReference type="EMBL" id="VSSQ01001043">
    <property type="protein sequence ID" value="MPM04493.1"/>
    <property type="molecule type" value="Genomic_DNA"/>
</dbReference>
<dbReference type="Pfam" id="PF24722">
    <property type="entry name" value="DUF7674"/>
    <property type="match status" value="1"/>
</dbReference>
<comment type="caution">
    <text evidence="2">The sequence shown here is derived from an EMBL/GenBank/DDBJ whole genome shotgun (WGS) entry which is preliminary data.</text>
</comment>
<reference evidence="2" key="1">
    <citation type="submission" date="2019-08" db="EMBL/GenBank/DDBJ databases">
        <authorList>
            <person name="Kucharzyk K."/>
            <person name="Murdoch R.W."/>
            <person name="Higgins S."/>
            <person name="Loffler F."/>
        </authorList>
    </citation>
    <scope>NUCLEOTIDE SEQUENCE</scope>
</reference>
<sequence>MKVKNNQNIQNIYKQAQRFADVTKSFIISGNIRRAIRCMQVTENLFTKGNIEIQNAISNVYVFSVSSFMEIHHCSIRNFFPKNLQNEYYKQVNTSGI</sequence>
<dbReference type="InterPro" id="IPR056091">
    <property type="entry name" value="DUF7674"/>
</dbReference>
<accession>A0A644WQC1</accession>
<evidence type="ECO:0000313" key="2">
    <source>
        <dbReference type="EMBL" id="MPM04493.1"/>
    </source>
</evidence>
<protein>
    <recommendedName>
        <fullName evidence="1">DUF7674 domain-containing protein</fullName>
    </recommendedName>
</protein>
<name>A0A644WQC1_9ZZZZ</name>
<feature type="domain" description="DUF7674" evidence="1">
    <location>
        <begin position="8"/>
        <end position="92"/>
    </location>
</feature>
<gene>
    <name evidence="2" type="ORF">SDC9_50770</name>
</gene>